<evidence type="ECO:0000313" key="2">
    <source>
        <dbReference type="Proteomes" id="UP000194127"/>
    </source>
</evidence>
<keyword evidence="2" id="KW-1185">Reference proteome</keyword>
<evidence type="ECO:0000313" key="1">
    <source>
        <dbReference type="EMBL" id="OSX62003.1"/>
    </source>
</evidence>
<accession>A0A1X6N0N0</accession>
<name>A0A1X6N0N0_9APHY</name>
<protein>
    <submittedName>
        <fullName evidence="1">Uncharacterized protein</fullName>
    </submittedName>
</protein>
<dbReference type="RefSeq" id="XP_024338797.1">
    <property type="nucleotide sequence ID" value="XM_024485622.1"/>
</dbReference>
<reference evidence="1 2" key="1">
    <citation type="submission" date="2017-04" db="EMBL/GenBank/DDBJ databases">
        <title>Genome Sequence of the Model Brown-Rot Fungus Postia placenta SB12.</title>
        <authorList>
            <consortium name="DOE Joint Genome Institute"/>
            <person name="Gaskell J."/>
            <person name="Kersten P."/>
            <person name="Larrondo L.F."/>
            <person name="Canessa P."/>
            <person name="Martinez D."/>
            <person name="Hibbett D."/>
            <person name="Schmoll M."/>
            <person name="Kubicek C.P."/>
            <person name="Martinez A.T."/>
            <person name="Yadav J."/>
            <person name="Master E."/>
            <person name="Magnuson J.K."/>
            <person name="James T."/>
            <person name="Yaver D."/>
            <person name="Berka R."/>
            <person name="Labutti K."/>
            <person name="Lipzen A."/>
            <person name="Aerts A."/>
            <person name="Barry K."/>
            <person name="Henrissat B."/>
            <person name="Blanchette R."/>
            <person name="Grigoriev I."/>
            <person name="Cullen D."/>
        </authorList>
    </citation>
    <scope>NUCLEOTIDE SEQUENCE [LARGE SCALE GENOMIC DNA]</scope>
    <source>
        <strain evidence="1 2">MAD-698-R-SB12</strain>
    </source>
</reference>
<dbReference type="Proteomes" id="UP000194127">
    <property type="component" value="Unassembled WGS sequence"/>
</dbReference>
<dbReference type="GeneID" id="36330571"/>
<dbReference type="AlphaFoldDB" id="A0A1X6N0N0"/>
<dbReference type="EMBL" id="KZ110597">
    <property type="protein sequence ID" value="OSX62003.1"/>
    <property type="molecule type" value="Genomic_DNA"/>
</dbReference>
<sequence length="96" mass="10767">MSKVPKRLCHILVTLADGFLMLYKVTLSAMQGLVNIGTSIFIRPITWYSVLGSRPHDSYARQAAASSDMVYQGDSNDMQAEELDYAYIDNETEDID</sequence>
<gene>
    <name evidence="1" type="ORF">POSPLADRAFT_1143819</name>
</gene>
<organism evidence="1 2">
    <name type="scientific">Postia placenta MAD-698-R-SB12</name>
    <dbReference type="NCBI Taxonomy" id="670580"/>
    <lineage>
        <taxon>Eukaryota</taxon>
        <taxon>Fungi</taxon>
        <taxon>Dikarya</taxon>
        <taxon>Basidiomycota</taxon>
        <taxon>Agaricomycotina</taxon>
        <taxon>Agaricomycetes</taxon>
        <taxon>Polyporales</taxon>
        <taxon>Adustoporiaceae</taxon>
        <taxon>Rhodonia</taxon>
    </lineage>
</organism>
<proteinExistence type="predicted"/>